<sequence length="81" mass="8903">MTIVPSVASFHHWNAGRAANNAELALQLLACMCPGSPRQRTPKESMSALRAETERGGCLAPYIGSVRIFVFPIHERQIRSP</sequence>
<dbReference type="EMBL" id="CAADFV010000002">
    <property type="protein sequence ID" value="VFK50299.1"/>
    <property type="molecule type" value="Genomic_DNA"/>
</dbReference>
<reference evidence="1" key="1">
    <citation type="submission" date="2019-02" db="EMBL/GenBank/DDBJ databases">
        <authorList>
            <person name="Gruber-Vodicka R. H."/>
            <person name="Seah K. B. B."/>
        </authorList>
    </citation>
    <scope>NUCLEOTIDE SEQUENCE</scope>
    <source>
        <strain evidence="1">BECK_BY2</strain>
        <strain evidence="2">BECK_BY3</strain>
    </source>
</reference>
<gene>
    <name evidence="1" type="ORF">BECKTUN1418E_GA0071001_100213</name>
    <name evidence="2" type="ORF">BECKTUN1418F_GA0071002_100212</name>
</gene>
<proteinExistence type="predicted"/>
<name>A0A450Z951_9GAMM</name>
<dbReference type="AlphaFoldDB" id="A0A450Z951"/>
<protein>
    <submittedName>
        <fullName evidence="1">Uncharacterized protein</fullName>
    </submittedName>
</protein>
<accession>A0A450Z951</accession>
<dbReference type="EMBL" id="CAADFY010000002">
    <property type="protein sequence ID" value="VFK51415.1"/>
    <property type="molecule type" value="Genomic_DNA"/>
</dbReference>
<evidence type="ECO:0000313" key="1">
    <source>
        <dbReference type="EMBL" id="VFK50299.1"/>
    </source>
</evidence>
<evidence type="ECO:0000313" key="2">
    <source>
        <dbReference type="EMBL" id="VFK51415.1"/>
    </source>
</evidence>
<organism evidence="1">
    <name type="scientific">Candidatus Kentrum sp. TUN</name>
    <dbReference type="NCBI Taxonomy" id="2126343"/>
    <lineage>
        <taxon>Bacteria</taxon>
        <taxon>Pseudomonadati</taxon>
        <taxon>Pseudomonadota</taxon>
        <taxon>Gammaproteobacteria</taxon>
        <taxon>Candidatus Kentrum</taxon>
    </lineage>
</organism>